<dbReference type="AlphaFoldDB" id="A0AAD3NUP6"/>
<evidence type="ECO:0000313" key="3">
    <source>
        <dbReference type="EMBL" id="GLJ59470.1"/>
    </source>
</evidence>
<gene>
    <name evidence="1" type="ORF">SUGI_1495500</name>
    <name evidence="2" type="ORF">SUGI_1508110</name>
    <name evidence="3" type="ORF">SUGI_1509760</name>
</gene>
<dbReference type="EMBL" id="BSEH01000920">
    <property type="protein sequence ID" value="GLJ59428.1"/>
    <property type="molecule type" value="Genomic_DNA"/>
</dbReference>
<sequence>MRLKSDLLNMDLENALRLLRDAFPAEFGGGSLNVSFHKSWETVLRYIRKGKVVLSWDLVRGLISNPDHEVDLDRKSNGGQLSKTEELYELLASKRNWEEVVKEPRLRSALIARYSSTKKLLRDLVLSRSPVLDRSQVCFYLKEISKPSQNTDQIYPILKWVGSELSQYHKPVGSPHLFVRCGSKNSQIGNLISMLGQFGRLYTKCGLSPVFFGAYSSADFWELDLRDTAFAESRSMPLLRLLEGASN</sequence>
<evidence type="ECO:0000313" key="4">
    <source>
        <dbReference type="Proteomes" id="UP001234787"/>
    </source>
</evidence>
<protein>
    <submittedName>
        <fullName evidence="1">Uncharacterized protein</fullName>
    </submittedName>
</protein>
<proteinExistence type="predicted"/>
<reference evidence="1" key="1">
    <citation type="submission" date="2022-12" db="EMBL/GenBank/DDBJ databases">
        <title>Chromosome-Level Genome Assembly of Japanese Cedar (Cryptomeriajaponica D. Don).</title>
        <authorList>
            <person name="Fujino T."/>
            <person name="Yamaguchi K."/>
            <person name="Yokoyama T."/>
            <person name="Hamanaka T."/>
            <person name="Harazono Y."/>
            <person name="Kamada H."/>
            <person name="Kobayashi W."/>
            <person name="Ujino-Ihara T."/>
            <person name="Uchiyama K."/>
            <person name="Matsumoto A."/>
            <person name="Izuno A."/>
            <person name="Tsumura Y."/>
            <person name="Toyoda A."/>
            <person name="Shigenobu S."/>
            <person name="Moriguchi Y."/>
            <person name="Ueno S."/>
            <person name="Kasahara M."/>
        </authorList>
    </citation>
    <scope>NUCLEOTIDE SEQUENCE</scope>
</reference>
<organism evidence="1 4">
    <name type="scientific">Cryptomeria japonica</name>
    <name type="common">Japanese cedar</name>
    <name type="synonym">Cupressus japonica</name>
    <dbReference type="NCBI Taxonomy" id="3369"/>
    <lineage>
        <taxon>Eukaryota</taxon>
        <taxon>Viridiplantae</taxon>
        <taxon>Streptophyta</taxon>
        <taxon>Embryophyta</taxon>
        <taxon>Tracheophyta</taxon>
        <taxon>Spermatophyta</taxon>
        <taxon>Pinopsida</taxon>
        <taxon>Pinidae</taxon>
        <taxon>Conifers II</taxon>
        <taxon>Cupressales</taxon>
        <taxon>Cupressaceae</taxon>
        <taxon>Cryptomeria</taxon>
    </lineage>
</organism>
<keyword evidence="4" id="KW-1185">Reference proteome</keyword>
<dbReference type="EMBL" id="BSEH01000728">
    <property type="protein sequence ID" value="GLJ59160.1"/>
    <property type="molecule type" value="Genomic_DNA"/>
</dbReference>
<comment type="caution">
    <text evidence="1">The sequence shown here is derived from an EMBL/GenBank/DDBJ whole genome shotgun (WGS) entry which is preliminary data.</text>
</comment>
<dbReference type="Proteomes" id="UP001234787">
    <property type="component" value="Unassembled WGS sequence"/>
</dbReference>
<name>A0AAD3NUP6_CRYJA</name>
<dbReference type="EMBL" id="BSEH01000953">
    <property type="protein sequence ID" value="GLJ59470.1"/>
    <property type="molecule type" value="Genomic_DNA"/>
</dbReference>
<evidence type="ECO:0000313" key="2">
    <source>
        <dbReference type="EMBL" id="GLJ59428.1"/>
    </source>
</evidence>
<evidence type="ECO:0000313" key="1">
    <source>
        <dbReference type="EMBL" id="GLJ59160.1"/>
    </source>
</evidence>
<accession>A0AAD3NUP6</accession>